<dbReference type="RefSeq" id="WP_106932067.1">
    <property type="nucleotide sequence ID" value="NZ_PYFT01000001.1"/>
</dbReference>
<keyword evidence="2" id="KW-1185">Reference proteome</keyword>
<dbReference type="AlphaFoldDB" id="A0A2T2YK89"/>
<reference evidence="1 2" key="1">
    <citation type="submission" date="2018-03" db="EMBL/GenBank/DDBJ databases">
        <title>Adhaeribacter sp. HMF7605 Genome sequencing and assembly.</title>
        <authorList>
            <person name="Kang H."/>
            <person name="Kang J."/>
            <person name="Cha I."/>
            <person name="Kim H."/>
            <person name="Joh K."/>
        </authorList>
    </citation>
    <scope>NUCLEOTIDE SEQUENCE [LARGE SCALE GENOMIC DNA]</scope>
    <source>
        <strain evidence="1 2">HMF7605</strain>
    </source>
</reference>
<evidence type="ECO:0000313" key="2">
    <source>
        <dbReference type="Proteomes" id="UP000240357"/>
    </source>
</evidence>
<sequence length="137" mass="15479">MADAKIISSFVNFKTNEGPITIEVTSGFASLGTFILSCSKVDDFDFKEFGKDPKRIDDSILDIFQVPIDLKVISKYEVAILGKYAPAPGHEQIKVNYKFIQNNKELVITPPGSNIIEEKSDEPFKRYTNFFKFEENG</sequence>
<proteinExistence type="predicted"/>
<dbReference type="Proteomes" id="UP000240357">
    <property type="component" value="Unassembled WGS sequence"/>
</dbReference>
<protein>
    <submittedName>
        <fullName evidence="1">Uncharacterized protein</fullName>
    </submittedName>
</protein>
<organism evidence="1 2">
    <name type="scientific">Adhaeribacter arboris</name>
    <dbReference type="NCBI Taxonomy" id="2072846"/>
    <lineage>
        <taxon>Bacteria</taxon>
        <taxon>Pseudomonadati</taxon>
        <taxon>Bacteroidota</taxon>
        <taxon>Cytophagia</taxon>
        <taxon>Cytophagales</taxon>
        <taxon>Hymenobacteraceae</taxon>
        <taxon>Adhaeribacter</taxon>
    </lineage>
</organism>
<name>A0A2T2YK89_9BACT</name>
<dbReference type="OrthoDB" id="9984809at2"/>
<accession>A0A2T2YK89</accession>
<evidence type="ECO:0000313" key="1">
    <source>
        <dbReference type="EMBL" id="PSR55885.1"/>
    </source>
</evidence>
<dbReference type="EMBL" id="PYFT01000001">
    <property type="protein sequence ID" value="PSR55885.1"/>
    <property type="molecule type" value="Genomic_DNA"/>
</dbReference>
<comment type="caution">
    <text evidence="1">The sequence shown here is derived from an EMBL/GenBank/DDBJ whole genome shotgun (WGS) entry which is preliminary data.</text>
</comment>
<gene>
    <name evidence="1" type="ORF">AHMF7605_21465</name>
</gene>